<proteinExistence type="predicted"/>
<dbReference type="EMBL" id="JAVFHQ010000025">
    <property type="protein sequence ID" value="KAK4544369.1"/>
    <property type="molecule type" value="Genomic_DNA"/>
</dbReference>
<organism evidence="1 2">
    <name type="scientific">Oleoguttula mirabilis</name>
    <dbReference type="NCBI Taxonomy" id="1507867"/>
    <lineage>
        <taxon>Eukaryota</taxon>
        <taxon>Fungi</taxon>
        <taxon>Dikarya</taxon>
        <taxon>Ascomycota</taxon>
        <taxon>Pezizomycotina</taxon>
        <taxon>Dothideomycetes</taxon>
        <taxon>Dothideomycetidae</taxon>
        <taxon>Mycosphaerellales</taxon>
        <taxon>Teratosphaeriaceae</taxon>
        <taxon>Oleoguttula</taxon>
    </lineage>
</organism>
<dbReference type="AlphaFoldDB" id="A0AAV9JHK7"/>
<protein>
    <recommendedName>
        <fullName evidence="3">DUF952 domain protein</fullName>
    </recommendedName>
</protein>
<evidence type="ECO:0008006" key="3">
    <source>
        <dbReference type="Google" id="ProtNLM"/>
    </source>
</evidence>
<dbReference type="Gene3D" id="3.20.170.20">
    <property type="entry name" value="Protein of unknown function DUF952"/>
    <property type="match status" value="1"/>
</dbReference>
<evidence type="ECO:0000313" key="1">
    <source>
        <dbReference type="EMBL" id="KAK4544369.1"/>
    </source>
</evidence>
<keyword evidence="2" id="KW-1185">Reference proteome</keyword>
<dbReference type="PANTHER" id="PTHR34129:SF1">
    <property type="entry name" value="DUF952 DOMAIN-CONTAINING PROTEIN"/>
    <property type="match status" value="1"/>
</dbReference>
<reference evidence="1 2" key="1">
    <citation type="submission" date="2021-11" db="EMBL/GenBank/DDBJ databases">
        <title>Black yeast isolated from Biological Soil Crust.</title>
        <authorList>
            <person name="Kurbessoian T."/>
        </authorList>
    </citation>
    <scope>NUCLEOTIDE SEQUENCE [LARGE SCALE GENOMIC DNA]</scope>
    <source>
        <strain evidence="1 2">CCFEE 5522</strain>
    </source>
</reference>
<name>A0AAV9JHK7_9PEZI</name>
<sequence>MPPPTYLYKILDAPPPSPLPKTLPSTELDAKDGFIHLSSAEQTPITAKLFFARCEQLWILRLKPEALDGKIEYSSDPNNGIVDGFAHLHGTRRGLGKDNIEKVLEVNREGAVSWVEVKDMLRLQD</sequence>
<dbReference type="Proteomes" id="UP001324427">
    <property type="component" value="Unassembled WGS sequence"/>
</dbReference>
<dbReference type="PANTHER" id="PTHR34129">
    <property type="entry name" value="BLR1139 PROTEIN"/>
    <property type="match status" value="1"/>
</dbReference>
<dbReference type="InterPro" id="IPR009297">
    <property type="entry name" value="DUF952"/>
</dbReference>
<accession>A0AAV9JHK7</accession>
<comment type="caution">
    <text evidence="1">The sequence shown here is derived from an EMBL/GenBank/DDBJ whole genome shotgun (WGS) entry which is preliminary data.</text>
</comment>
<dbReference type="SUPFAM" id="SSF56399">
    <property type="entry name" value="ADP-ribosylation"/>
    <property type="match status" value="1"/>
</dbReference>
<gene>
    <name evidence="1" type="ORF">LTR36_004260</name>
</gene>
<dbReference type="Pfam" id="PF06108">
    <property type="entry name" value="DUF952"/>
    <property type="match status" value="1"/>
</dbReference>
<evidence type="ECO:0000313" key="2">
    <source>
        <dbReference type="Proteomes" id="UP001324427"/>
    </source>
</evidence>